<dbReference type="PRINTS" id="PR00080">
    <property type="entry name" value="SDRFAMILY"/>
</dbReference>
<accession>A0A0E4CU66</accession>
<dbReference type="GO" id="GO:0016491">
    <property type="term" value="F:oxidoreductase activity"/>
    <property type="evidence" value="ECO:0007669"/>
    <property type="project" value="UniProtKB-KW"/>
</dbReference>
<dbReference type="AlphaFoldDB" id="A0A0E4CU66"/>
<sequence length="253" mass="27775">MMLSGNTILITGGSTGIGLAFAERFIQAGNQVIVCGRHEDVLRNAQDKFPGLITRVCDLNVESERIAMFDWVTANYPEVNVLVNNAGTQQRFNVLKVDAKHNWSYFNQEITTNLDAPFHLSLLFAPFFAEKEKAAIINVTSGLAFTPFAIAPIYSATKAALHSFTMSLRHQLSETSVEVIEVAPPAVNTELGGAGLHTHGEPLDAFADGIFRGLEEGKQEIGYGTSVDRLRMSRDEVDEYTANMYQATKGMIE</sequence>
<dbReference type="Gene3D" id="3.40.50.720">
    <property type="entry name" value="NAD(P)-binding Rossmann-like Domain"/>
    <property type="match status" value="1"/>
</dbReference>
<dbReference type="RefSeq" id="WP_020426130.1">
    <property type="nucleotide sequence ID" value="NZ_AGBD01000083.1"/>
</dbReference>
<proteinExistence type="inferred from homology"/>
<dbReference type="Proteomes" id="UP000033163">
    <property type="component" value="Chromosome I"/>
</dbReference>
<comment type="similarity">
    <text evidence="1 3">Belongs to the short-chain dehydrogenases/reductases (SDR) family.</text>
</comment>
<dbReference type="PRINTS" id="PR00081">
    <property type="entry name" value="GDHRDH"/>
</dbReference>
<dbReference type="PANTHER" id="PTHR44196">
    <property type="entry name" value="DEHYDROGENASE/REDUCTASE SDR FAMILY MEMBER 7B"/>
    <property type="match status" value="1"/>
</dbReference>
<dbReference type="GO" id="GO:0016020">
    <property type="term" value="C:membrane"/>
    <property type="evidence" value="ECO:0007669"/>
    <property type="project" value="TreeGrafter"/>
</dbReference>
<dbReference type="KEGG" id="pri:PRIO_0311"/>
<evidence type="ECO:0000313" key="5">
    <source>
        <dbReference type="Proteomes" id="UP000033163"/>
    </source>
</evidence>
<evidence type="ECO:0000256" key="1">
    <source>
        <dbReference type="ARBA" id="ARBA00006484"/>
    </source>
</evidence>
<dbReference type="InterPro" id="IPR020904">
    <property type="entry name" value="Sc_DH/Rdtase_CS"/>
</dbReference>
<dbReference type="PATRIC" id="fig|1073571.4.peg.299"/>
<evidence type="ECO:0000256" key="2">
    <source>
        <dbReference type="ARBA" id="ARBA00023002"/>
    </source>
</evidence>
<evidence type="ECO:0000313" key="4">
    <source>
        <dbReference type="EMBL" id="CQR51564.1"/>
    </source>
</evidence>
<dbReference type="PANTHER" id="PTHR44196:SF1">
    <property type="entry name" value="DEHYDROGENASE_REDUCTASE SDR FAMILY MEMBER 7B"/>
    <property type="match status" value="1"/>
</dbReference>
<keyword evidence="2" id="KW-0560">Oxidoreductase</keyword>
<dbReference type="SUPFAM" id="SSF51735">
    <property type="entry name" value="NAD(P)-binding Rossmann-fold domains"/>
    <property type="match status" value="1"/>
</dbReference>
<dbReference type="HOGENOM" id="CLU_010194_2_6_9"/>
<dbReference type="EMBL" id="LN831776">
    <property type="protein sequence ID" value="CQR51564.1"/>
    <property type="molecule type" value="Genomic_DNA"/>
</dbReference>
<dbReference type="Pfam" id="PF00106">
    <property type="entry name" value="adh_short"/>
    <property type="match status" value="1"/>
</dbReference>
<protein>
    <submittedName>
        <fullName evidence="4">Short-chain dehydrogenase/reductase SDR</fullName>
    </submittedName>
</protein>
<reference evidence="5" key="1">
    <citation type="submission" date="2015-03" db="EMBL/GenBank/DDBJ databases">
        <authorList>
            <person name="Wibberg D."/>
        </authorList>
    </citation>
    <scope>NUCLEOTIDE SEQUENCE [LARGE SCALE GENOMIC DNA]</scope>
</reference>
<dbReference type="InterPro" id="IPR002347">
    <property type="entry name" value="SDR_fam"/>
</dbReference>
<organism evidence="4 5">
    <name type="scientific">Paenibacillus riograndensis SBR5</name>
    <dbReference type="NCBI Taxonomy" id="1073571"/>
    <lineage>
        <taxon>Bacteria</taxon>
        <taxon>Bacillati</taxon>
        <taxon>Bacillota</taxon>
        <taxon>Bacilli</taxon>
        <taxon>Bacillales</taxon>
        <taxon>Paenibacillaceae</taxon>
        <taxon>Paenibacillus</taxon>
        <taxon>Paenibacillus sonchi group</taxon>
    </lineage>
</organism>
<evidence type="ECO:0000256" key="3">
    <source>
        <dbReference type="RuleBase" id="RU000363"/>
    </source>
</evidence>
<dbReference type="PROSITE" id="PS00061">
    <property type="entry name" value="ADH_SHORT"/>
    <property type="match status" value="1"/>
</dbReference>
<name>A0A0E4CU66_9BACL</name>
<dbReference type="InterPro" id="IPR036291">
    <property type="entry name" value="NAD(P)-bd_dom_sf"/>
</dbReference>
<gene>
    <name evidence="4" type="ORF">PRIO_0311</name>
</gene>